<comment type="caution">
    <text evidence="2">The sequence shown here is derived from an EMBL/GenBank/DDBJ whole genome shotgun (WGS) entry which is preliminary data.</text>
</comment>
<evidence type="ECO:0000256" key="1">
    <source>
        <dbReference type="SAM" id="MobiDB-lite"/>
    </source>
</evidence>
<accession>A0A5J5ETA6</accession>
<dbReference type="EMBL" id="VXIS01000129">
    <property type="protein sequence ID" value="KAA8902646.1"/>
    <property type="molecule type" value="Genomic_DNA"/>
</dbReference>
<dbReference type="InParanoid" id="A0A5J5ETA6"/>
<proteinExistence type="predicted"/>
<keyword evidence="3" id="KW-1185">Reference proteome</keyword>
<organism evidence="2 3">
    <name type="scientific">Sphaerosporella brunnea</name>
    <dbReference type="NCBI Taxonomy" id="1250544"/>
    <lineage>
        <taxon>Eukaryota</taxon>
        <taxon>Fungi</taxon>
        <taxon>Dikarya</taxon>
        <taxon>Ascomycota</taxon>
        <taxon>Pezizomycotina</taxon>
        <taxon>Pezizomycetes</taxon>
        <taxon>Pezizales</taxon>
        <taxon>Pyronemataceae</taxon>
        <taxon>Sphaerosporella</taxon>
    </lineage>
</organism>
<feature type="region of interest" description="Disordered" evidence="1">
    <location>
        <begin position="76"/>
        <end position="100"/>
    </location>
</feature>
<sequence length="484" mass="53356">MSVVHEGVYWLFEHCELDGIYEHPHFVWENRVAKHSFWQGEHTPYPDCFMRGHGLRASAVEMEDPNRTIDPERFLQSKDKAATANRKKAASPTKRGLSGAALGNLTMKRPRLAAQGRSLSEMAPSSTLWIGKAAGWWKKLSTAREALDRRRAEEVDGDISDEDELVCDEADARDMACLPAENELFSNDTEVVEYDEDFADFTGALVDTEGEVVENNDFAALLAKLDVVGNKAEDQSKFQPRAHGLLPAMSAYGGNSSLPPQFIRLASPVNPEDRQRQLQQQDDAVTADQGAQEMATWDKALLGRRTIGWTPGSNEITYGANAICRFDAVCLVSSFAPGMASLLADRDADHPLVLLLCGQSSSGKTWLARKLLEPLEGADIFSTSFEDGAAKRTIPPSDDKRRAVKLTKRLLDELPKWSKTENTAANESSSRAVVGYRMGGLLLIDMPGGEGVGDRPQETIRIKATNTEVLDTLHHFRKTGKVIN</sequence>
<gene>
    <name evidence="2" type="ORF">FN846DRAFT_908454</name>
</gene>
<evidence type="ECO:0000313" key="2">
    <source>
        <dbReference type="EMBL" id="KAA8902646.1"/>
    </source>
</evidence>
<dbReference type="AlphaFoldDB" id="A0A5J5ETA6"/>
<dbReference type="Proteomes" id="UP000326924">
    <property type="component" value="Unassembled WGS sequence"/>
</dbReference>
<evidence type="ECO:0000313" key="3">
    <source>
        <dbReference type="Proteomes" id="UP000326924"/>
    </source>
</evidence>
<protein>
    <submittedName>
        <fullName evidence="2">Uncharacterized protein</fullName>
    </submittedName>
</protein>
<name>A0A5J5ETA6_9PEZI</name>
<reference evidence="2 3" key="1">
    <citation type="submission" date="2019-09" db="EMBL/GenBank/DDBJ databases">
        <title>Draft genome of the ectomycorrhizal ascomycete Sphaerosporella brunnea.</title>
        <authorList>
            <consortium name="DOE Joint Genome Institute"/>
            <person name="Benucci G.M."/>
            <person name="Marozzi G."/>
            <person name="Antonielli L."/>
            <person name="Sanchez S."/>
            <person name="Marco P."/>
            <person name="Wang X."/>
            <person name="Falini L.B."/>
            <person name="Barry K."/>
            <person name="Haridas S."/>
            <person name="Lipzen A."/>
            <person name="Labutti K."/>
            <person name="Grigoriev I.V."/>
            <person name="Murat C."/>
            <person name="Martin F."/>
            <person name="Albertini E."/>
            <person name="Donnini D."/>
            <person name="Bonito G."/>
        </authorList>
    </citation>
    <scope>NUCLEOTIDE SEQUENCE [LARGE SCALE GENOMIC DNA]</scope>
    <source>
        <strain evidence="2 3">Sb_GMNB300</strain>
    </source>
</reference>